<name>A0A426ZSB4_ENSVE</name>
<reference evidence="1 2" key="1">
    <citation type="journal article" date="2014" name="Agronomy (Basel)">
        <title>A Draft Genome Sequence for Ensete ventricosum, the Drought-Tolerant Tree Against Hunger.</title>
        <authorList>
            <person name="Harrison J."/>
            <person name="Moore K.A."/>
            <person name="Paszkiewicz K."/>
            <person name="Jones T."/>
            <person name="Grant M."/>
            <person name="Ambacheew D."/>
            <person name="Muzemil S."/>
            <person name="Studholme D.J."/>
        </authorList>
    </citation>
    <scope>NUCLEOTIDE SEQUENCE [LARGE SCALE GENOMIC DNA]</scope>
</reference>
<evidence type="ECO:0000313" key="1">
    <source>
        <dbReference type="EMBL" id="RRT66917.1"/>
    </source>
</evidence>
<dbReference type="Pfam" id="PF13920">
    <property type="entry name" value="zf-C3HC4_3"/>
    <property type="match status" value="1"/>
</dbReference>
<dbReference type="Gene3D" id="3.30.40.10">
    <property type="entry name" value="Zinc/RING finger domain, C3HC4 (zinc finger)"/>
    <property type="match status" value="1"/>
</dbReference>
<dbReference type="PANTHER" id="PTHR47820">
    <property type="entry name" value="BNAC05G24000D PROTEIN"/>
    <property type="match status" value="1"/>
</dbReference>
<dbReference type="InterPro" id="IPR013083">
    <property type="entry name" value="Znf_RING/FYVE/PHD"/>
</dbReference>
<accession>A0A426ZSB4</accession>
<gene>
    <name evidence="1" type="ORF">B296_00038758</name>
</gene>
<evidence type="ECO:0000313" key="2">
    <source>
        <dbReference type="Proteomes" id="UP000287651"/>
    </source>
</evidence>
<dbReference type="AlphaFoldDB" id="A0A426ZSB4"/>
<dbReference type="Proteomes" id="UP000287651">
    <property type="component" value="Unassembled WGS sequence"/>
</dbReference>
<comment type="caution">
    <text evidence="1">The sequence shown here is derived from an EMBL/GenBank/DDBJ whole genome shotgun (WGS) entry which is preliminary data.</text>
</comment>
<sequence>MRDLRSDMAQIHEEISELRALVAQQVFHRVLKLNQEGEEVAVYAVRCKSTLCFTGILYALCVWLLDYGLSWSTLHGSSQNLESNWNTCRCGHMCTCFKCACQLQWNSGLCPICGSPIVDVVRTFPNS</sequence>
<protein>
    <recommendedName>
        <fullName evidence="3">RING-type domain-containing protein</fullName>
    </recommendedName>
</protein>
<evidence type="ECO:0008006" key="3">
    <source>
        <dbReference type="Google" id="ProtNLM"/>
    </source>
</evidence>
<proteinExistence type="predicted"/>
<organism evidence="1 2">
    <name type="scientific">Ensete ventricosum</name>
    <name type="common">Abyssinian banana</name>
    <name type="synonym">Musa ensete</name>
    <dbReference type="NCBI Taxonomy" id="4639"/>
    <lineage>
        <taxon>Eukaryota</taxon>
        <taxon>Viridiplantae</taxon>
        <taxon>Streptophyta</taxon>
        <taxon>Embryophyta</taxon>
        <taxon>Tracheophyta</taxon>
        <taxon>Spermatophyta</taxon>
        <taxon>Magnoliopsida</taxon>
        <taxon>Liliopsida</taxon>
        <taxon>Zingiberales</taxon>
        <taxon>Musaceae</taxon>
        <taxon>Ensete</taxon>
    </lineage>
</organism>
<dbReference type="PANTHER" id="PTHR47820:SF3">
    <property type="entry name" value="OS07G0499800 PROTEIN"/>
    <property type="match status" value="1"/>
</dbReference>
<dbReference type="EMBL" id="AMZH03005239">
    <property type="protein sequence ID" value="RRT66917.1"/>
    <property type="molecule type" value="Genomic_DNA"/>
</dbReference>